<organism evidence="1 2">
    <name type="scientific">Metamycoplasma neophronis</name>
    <dbReference type="NCBI Taxonomy" id="872983"/>
    <lineage>
        <taxon>Bacteria</taxon>
        <taxon>Bacillati</taxon>
        <taxon>Mycoplasmatota</taxon>
        <taxon>Mycoplasmoidales</taxon>
        <taxon>Metamycoplasmataceae</taxon>
        <taxon>Metamycoplasma</taxon>
    </lineage>
</organism>
<evidence type="ECO:0000313" key="2">
    <source>
        <dbReference type="Proteomes" id="UP000316851"/>
    </source>
</evidence>
<name>A0ABY2Z0C6_9BACT</name>
<dbReference type="InterPro" id="IPR054781">
    <property type="entry name" value="Asp23-rel"/>
</dbReference>
<protein>
    <submittedName>
        <fullName evidence="1">Uncharacterized protein</fullName>
    </submittedName>
</protein>
<dbReference type="Proteomes" id="UP000316851">
    <property type="component" value="Unassembled WGS sequence"/>
</dbReference>
<keyword evidence="2" id="KW-1185">Reference proteome</keyword>
<reference evidence="1" key="1">
    <citation type="submission" date="2019-06" db="EMBL/GenBank/DDBJ databases">
        <title>Mycoplasma neophronis type strain whole genome sequence.</title>
        <authorList>
            <person name="Spergser J."/>
        </authorList>
    </citation>
    <scope>NUCLEOTIDE SEQUENCE [LARGE SCALE GENOMIC DNA]</scope>
    <source>
        <strain evidence="1">DSM 24097</strain>
    </source>
</reference>
<comment type="caution">
    <text evidence="1">The sequence shown here is derived from an EMBL/GenBank/DDBJ whole genome shotgun (WGS) entry which is preliminary data.</text>
</comment>
<proteinExistence type="predicted"/>
<evidence type="ECO:0000313" key="1">
    <source>
        <dbReference type="EMBL" id="TPR54094.1"/>
    </source>
</evidence>
<gene>
    <name evidence="1" type="ORF">FJR74_01475</name>
</gene>
<dbReference type="NCBIfam" id="NF045836">
    <property type="entry name" value="MMB_0454_fam"/>
    <property type="match status" value="1"/>
</dbReference>
<sequence>MDSVIVNTKMNFTYRVELIAIKESIMQFFELNPGIRLVDDLIITTNNSKSNIDISMKYQVNNIKNFAFETKKLIFLIEQKVFSLINTKPNNINLVFEGTFNEK</sequence>
<dbReference type="RefSeq" id="WP_140914783.1">
    <property type="nucleotide sequence ID" value="NZ_VHHP01000003.1"/>
</dbReference>
<dbReference type="EMBL" id="VHHP01000003">
    <property type="protein sequence ID" value="TPR54094.1"/>
    <property type="molecule type" value="Genomic_DNA"/>
</dbReference>
<accession>A0ABY2Z0C6</accession>